<organism evidence="1 2">
    <name type="scientific">Ensete ventricosum</name>
    <name type="common">Abyssinian banana</name>
    <name type="synonym">Musa ensete</name>
    <dbReference type="NCBI Taxonomy" id="4639"/>
    <lineage>
        <taxon>Eukaryota</taxon>
        <taxon>Viridiplantae</taxon>
        <taxon>Streptophyta</taxon>
        <taxon>Embryophyta</taxon>
        <taxon>Tracheophyta</taxon>
        <taxon>Spermatophyta</taxon>
        <taxon>Magnoliopsida</taxon>
        <taxon>Liliopsida</taxon>
        <taxon>Zingiberales</taxon>
        <taxon>Musaceae</taxon>
        <taxon>Ensete</taxon>
    </lineage>
</organism>
<dbReference type="Proteomes" id="UP000287651">
    <property type="component" value="Unassembled WGS sequence"/>
</dbReference>
<evidence type="ECO:0000313" key="1">
    <source>
        <dbReference type="EMBL" id="RRT35840.1"/>
    </source>
</evidence>
<sequence>MRPSSGQERRRLPEVAVDLAIRDLRMTLRLRSSRYEIWRSSLTTAFALFGLWGLAAAAKPSFCAALVRTSRFPTPPHFLEFFPIPLGRSKRDEGREDGERIEFGDGFWGFKGDVAWDSLSP</sequence>
<proteinExistence type="predicted"/>
<name>A0A426X8S9_ENSVE</name>
<dbReference type="EMBL" id="AMZH03024439">
    <property type="protein sequence ID" value="RRT35840.1"/>
    <property type="molecule type" value="Genomic_DNA"/>
</dbReference>
<gene>
    <name evidence="1" type="ORF">B296_00059041</name>
</gene>
<protein>
    <submittedName>
        <fullName evidence="1">Uncharacterized protein</fullName>
    </submittedName>
</protein>
<reference evidence="1 2" key="1">
    <citation type="journal article" date="2014" name="Agronomy (Basel)">
        <title>A Draft Genome Sequence for Ensete ventricosum, the Drought-Tolerant Tree Against Hunger.</title>
        <authorList>
            <person name="Harrison J."/>
            <person name="Moore K.A."/>
            <person name="Paszkiewicz K."/>
            <person name="Jones T."/>
            <person name="Grant M."/>
            <person name="Ambacheew D."/>
            <person name="Muzemil S."/>
            <person name="Studholme D.J."/>
        </authorList>
    </citation>
    <scope>NUCLEOTIDE SEQUENCE [LARGE SCALE GENOMIC DNA]</scope>
</reference>
<accession>A0A426X8S9</accession>
<evidence type="ECO:0000313" key="2">
    <source>
        <dbReference type="Proteomes" id="UP000287651"/>
    </source>
</evidence>
<comment type="caution">
    <text evidence="1">The sequence shown here is derived from an EMBL/GenBank/DDBJ whole genome shotgun (WGS) entry which is preliminary data.</text>
</comment>
<dbReference type="AlphaFoldDB" id="A0A426X8S9"/>